<dbReference type="Gene3D" id="2.40.128.20">
    <property type="match status" value="1"/>
</dbReference>
<accession>A0A3P8RMJ3</accession>
<dbReference type="CDD" id="cd19415">
    <property type="entry name" value="lipocalin_ApoM_AGP"/>
    <property type="match status" value="1"/>
</dbReference>
<evidence type="ECO:0000256" key="1">
    <source>
        <dbReference type="ARBA" id="ARBA00004613"/>
    </source>
</evidence>
<dbReference type="GO" id="GO:0005576">
    <property type="term" value="C:extracellular region"/>
    <property type="evidence" value="ECO:0007669"/>
    <property type="project" value="UniProtKB-SubCell"/>
</dbReference>
<sequence length="257" mass="28736">MSLMQRWTKQETPAGKTQRIAPARIKARRLGDTQSIPEECLELDIIMNLWLRGHFLFAVLFVSSLALTAEECEPLIRPLSMADPSLLHGRTHLLVGYTDNDIFKAILNHTHSSWLNITAGEDGGLVITEANNMNGTCIGSKTNLTIEDDTARGLFADIQTGFHILPTCEGCLVFSVNSTADDIKKILEVFRVENPSDSHEFKARSVYLLGNKTTVKDSDMEHFKKQASCLGFHGEPDWTYNPDKEFCKEGETVLHLN</sequence>
<reference evidence="5" key="3">
    <citation type="submission" date="2025-09" db="UniProtKB">
        <authorList>
            <consortium name="Ensembl"/>
        </authorList>
    </citation>
    <scope>IDENTIFICATION</scope>
</reference>
<evidence type="ECO:0000313" key="5">
    <source>
        <dbReference type="Ensembl" id="ENSAPEP00000000750.1"/>
    </source>
</evidence>
<evidence type="ECO:0000256" key="2">
    <source>
        <dbReference type="ARBA" id="ARBA00022525"/>
    </source>
</evidence>
<dbReference type="PANTHER" id="PTHR11967">
    <property type="entry name" value="ALPHA-1-ACID GLYCOPROTEIN"/>
    <property type="match status" value="1"/>
</dbReference>
<keyword evidence="2" id="KW-0964">Secreted</keyword>
<dbReference type="SUPFAM" id="SSF50814">
    <property type="entry name" value="Lipocalins"/>
    <property type="match status" value="1"/>
</dbReference>
<evidence type="ECO:0000256" key="4">
    <source>
        <dbReference type="ARBA" id="ARBA00023180"/>
    </source>
</evidence>
<keyword evidence="3" id="KW-0732">Signal</keyword>
<dbReference type="InterPro" id="IPR012674">
    <property type="entry name" value="Calycin"/>
</dbReference>
<reference evidence="5 6" key="1">
    <citation type="submission" date="2018-03" db="EMBL/GenBank/DDBJ databases">
        <title>Finding Nemo's genes: A chromosome-scale reference assembly of the genome of the orange clownfish Amphiprion percula.</title>
        <authorList>
            <person name="Lehmann R."/>
        </authorList>
    </citation>
    <scope>NUCLEOTIDE SEQUENCE</scope>
</reference>
<dbReference type="Ensembl" id="ENSAPET00000000769.1">
    <property type="protein sequence ID" value="ENSAPEP00000000750.1"/>
    <property type="gene ID" value="ENSAPEG00000000591.1"/>
</dbReference>
<dbReference type="AlphaFoldDB" id="A0A3P8RMJ3"/>
<comment type="subcellular location">
    <subcellularLocation>
        <location evidence="1">Secreted</location>
    </subcellularLocation>
</comment>
<keyword evidence="6" id="KW-1185">Reference proteome</keyword>
<evidence type="ECO:0000256" key="3">
    <source>
        <dbReference type="ARBA" id="ARBA00022729"/>
    </source>
</evidence>
<organism evidence="5 6">
    <name type="scientific">Amphiprion percula</name>
    <name type="common">Orange clownfish</name>
    <name type="synonym">Lutjanus percula</name>
    <dbReference type="NCBI Taxonomy" id="161767"/>
    <lineage>
        <taxon>Eukaryota</taxon>
        <taxon>Metazoa</taxon>
        <taxon>Chordata</taxon>
        <taxon>Craniata</taxon>
        <taxon>Vertebrata</taxon>
        <taxon>Euteleostomi</taxon>
        <taxon>Actinopterygii</taxon>
        <taxon>Neopterygii</taxon>
        <taxon>Teleostei</taxon>
        <taxon>Neoteleostei</taxon>
        <taxon>Acanthomorphata</taxon>
        <taxon>Ovalentaria</taxon>
        <taxon>Pomacentridae</taxon>
        <taxon>Amphiprion</taxon>
    </lineage>
</organism>
<dbReference type="PANTHER" id="PTHR11967:SF2">
    <property type="entry name" value="ALPHA-1-ACID GLYCOPROTEIN 1"/>
    <property type="match status" value="1"/>
</dbReference>
<dbReference type="Proteomes" id="UP000265080">
    <property type="component" value="Chromosome 14"/>
</dbReference>
<evidence type="ECO:0000313" key="6">
    <source>
        <dbReference type="Proteomes" id="UP000265080"/>
    </source>
</evidence>
<name>A0A3P8RMJ3_AMPPE</name>
<reference evidence="5" key="2">
    <citation type="submission" date="2025-08" db="UniProtKB">
        <authorList>
            <consortium name="Ensembl"/>
        </authorList>
    </citation>
    <scope>IDENTIFICATION</scope>
</reference>
<dbReference type="GeneTree" id="ENSGT00400000024810"/>
<protein>
    <submittedName>
        <fullName evidence="5">Uncharacterized protein</fullName>
    </submittedName>
</protein>
<dbReference type="OMA" id="CAEGEGI"/>
<keyword evidence="4" id="KW-0325">Glycoprotein</keyword>
<proteinExistence type="predicted"/>